<accession>A0A1M5I965</accession>
<dbReference type="STRING" id="570519.SAMN04488116_0536"/>
<keyword evidence="1" id="KW-1133">Transmembrane helix</keyword>
<keyword evidence="3" id="KW-1185">Reference proteome</keyword>
<name>A0A1M5I965_9FLAO</name>
<feature type="transmembrane region" description="Helical" evidence="1">
    <location>
        <begin position="48"/>
        <end position="65"/>
    </location>
</feature>
<dbReference type="Proteomes" id="UP000184532">
    <property type="component" value="Unassembled WGS sequence"/>
</dbReference>
<gene>
    <name evidence="2" type="ORF">SAMN04488116_0536</name>
</gene>
<feature type="transmembrane region" description="Helical" evidence="1">
    <location>
        <begin position="7"/>
        <end position="28"/>
    </location>
</feature>
<evidence type="ECO:0000256" key="1">
    <source>
        <dbReference type="SAM" id="Phobius"/>
    </source>
</evidence>
<dbReference type="RefSeq" id="WP_245812758.1">
    <property type="nucleotide sequence ID" value="NZ_FQWL01000001.1"/>
</dbReference>
<feature type="transmembrane region" description="Helical" evidence="1">
    <location>
        <begin position="103"/>
        <end position="121"/>
    </location>
</feature>
<sequence>MERTYEIVTGIMAAFAILYVLLEVFLNLNDIEEDTSNIILLQASQKRLYFIPFALGAILGHLFLGTTNTDFQLSDSIYPVIILFGFATLSIALTYFLNFKKPIWFLSLLLVLGLAYGHLFWSMNFPP</sequence>
<evidence type="ECO:0000313" key="2">
    <source>
        <dbReference type="EMBL" id="SHG24781.1"/>
    </source>
</evidence>
<keyword evidence="1" id="KW-0472">Membrane</keyword>
<proteinExistence type="predicted"/>
<keyword evidence="1" id="KW-0812">Transmembrane</keyword>
<evidence type="ECO:0000313" key="3">
    <source>
        <dbReference type="Proteomes" id="UP000184532"/>
    </source>
</evidence>
<dbReference type="EMBL" id="FQWL01000001">
    <property type="protein sequence ID" value="SHG24781.1"/>
    <property type="molecule type" value="Genomic_DNA"/>
</dbReference>
<reference evidence="3" key="1">
    <citation type="submission" date="2016-11" db="EMBL/GenBank/DDBJ databases">
        <authorList>
            <person name="Varghese N."/>
            <person name="Submissions S."/>
        </authorList>
    </citation>
    <scope>NUCLEOTIDE SEQUENCE [LARGE SCALE GENOMIC DNA]</scope>
    <source>
        <strain evidence="3">DSM 22638</strain>
    </source>
</reference>
<feature type="transmembrane region" description="Helical" evidence="1">
    <location>
        <begin position="77"/>
        <end position="97"/>
    </location>
</feature>
<organism evidence="2 3">
    <name type="scientific">Flagellimonas flava</name>
    <dbReference type="NCBI Taxonomy" id="570519"/>
    <lineage>
        <taxon>Bacteria</taxon>
        <taxon>Pseudomonadati</taxon>
        <taxon>Bacteroidota</taxon>
        <taxon>Flavobacteriia</taxon>
        <taxon>Flavobacteriales</taxon>
        <taxon>Flavobacteriaceae</taxon>
        <taxon>Flagellimonas</taxon>
    </lineage>
</organism>
<protein>
    <submittedName>
        <fullName evidence="2">Uncharacterized protein</fullName>
    </submittedName>
</protein>
<dbReference type="AlphaFoldDB" id="A0A1M5I965"/>